<dbReference type="RefSeq" id="WP_344795901.1">
    <property type="nucleotide sequence ID" value="NZ_BAABBN010000004.1"/>
</dbReference>
<sequence length="173" mass="19239">MKRFAVFFMALSLCMPVYCAEIVYQIKASYLYNFLQFVQLVGDPNDDAPQLKVCIVGENRFGTSIDALEGETTPQGVIRMSTITRYSSREKVSGCQVVYIVGTEKSFAQRVLADIDTTKVLTIGEFQSFTGMGGFIELFIENDSVRFRINSELAGHTQFKVAAQLLSLGVEDS</sequence>
<dbReference type="InterPro" id="IPR025293">
    <property type="entry name" value="YfiR/HmsC-like"/>
</dbReference>
<protein>
    <recommendedName>
        <fullName evidence="4">DUF4154 domain-containing protein</fullName>
    </recommendedName>
</protein>
<comment type="caution">
    <text evidence="2">The sequence shown here is derived from an EMBL/GenBank/DDBJ whole genome shotgun (WGS) entry which is preliminary data.</text>
</comment>
<dbReference type="EMBL" id="BAABBN010000004">
    <property type="protein sequence ID" value="GAA3916403.1"/>
    <property type="molecule type" value="Genomic_DNA"/>
</dbReference>
<organism evidence="2 3">
    <name type="scientific">Litoribacillus peritrichatus</name>
    <dbReference type="NCBI Taxonomy" id="718191"/>
    <lineage>
        <taxon>Bacteria</taxon>
        <taxon>Pseudomonadati</taxon>
        <taxon>Pseudomonadota</taxon>
        <taxon>Gammaproteobacteria</taxon>
        <taxon>Oceanospirillales</taxon>
        <taxon>Oceanospirillaceae</taxon>
        <taxon>Litoribacillus</taxon>
    </lineage>
</organism>
<accession>A0ABP7MB59</accession>
<feature type="chain" id="PRO_5045631307" description="DUF4154 domain-containing protein" evidence="1">
    <location>
        <begin position="20"/>
        <end position="173"/>
    </location>
</feature>
<feature type="signal peptide" evidence="1">
    <location>
        <begin position="1"/>
        <end position="19"/>
    </location>
</feature>
<keyword evidence="1" id="KW-0732">Signal</keyword>
<keyword evidence="3" id="KW-1185">Reference proteome</keyword>
<dbReference type="Pfam" id="PF13689">
    <property type="entry name" value="DUF4154"/>
    <property type="match status" value="1"/>
</dbReference>
<evidence type="ECO:0000256" key="1">
    <source>
        <dbReference type="SAM" id="SignalP"/>
    </source>
</evidence>
<gene>
    <name evidence="2" type="ORF">GCM10022277_08910</name>
</gene>
<evidence type="ECO:0000313" key="2">
    <source>
        <dbReference type="EMBL" id="GAA3916403.1"/>
    </source>
</evidence>
<dbReference type="Proteomes" id="UP001501565">
    <property type="component" value="Unassembled WGS sequence"/>
</dbReference>
<proteinExistence type="predicted"/>
<evidence type="ECO:0000313" key="3">
    <source>
        <dbReference type="Proteomes" id="UP001501565"/>
    </source>
</evidence>
<name>A0ABP7MB59_9GAMM</name>
<evidence type="ECO:0008006" key="4">
    <source>
        <dbReference type="Google" id="ProtNLM"/>
    </source>
</evidence>
<reference evidence="3" key="1">
    <citation type="journal article" date="2019" name="Int. J. Syst. Evol. Microbiol.">
        <title>The Global Catalogue of Microorganisms (GCM) 10K type strain sequencing project: providing services to taxonomists for standard genome sequencing and annotation.</title>
        <authorList>
            <consortium name="The Broad Institute Genomics Platform"/>
            <consortium name="The Broad Institute Genome Sequencing Center for Infectious Disease"/>
            <person name="Wu L."/>
            <person name="Ma J."/>
        </authorList>
    </citation>
    <scope>NUCLEOTIDE SEQUENCE [LARGE SCALE GENOMIC DNA]</scope>
    <source>
        <strain evidence="3">JCM 17551</strain>
    </source>
</reference>